<dbReference type="Proteomes" id="UP001165064">
    <property type="component" value="Unassembled WGS sequence"/>
</dbReference>
<accession>A0ACB5SVN0</accession>
<keyword evidence="2" id="KW-1185">Reference proteome</keyword>
<gene>
    <name evidence="1" type="ORF">Amon02_000153800</name>
</gene>
<reference evidence="1" key="1">
    <citation type="submission" date="2023-04" db="EMBL/GenBank/DDBJ databases">
        <title>Ambrosiozyma monospora NBRC 10751.</title>
        <authorList>
            <person name="Ichikawa N."/>
            <person name="Sato H."/>
            <person name="Tonouchi N."/>
        </authorList>
    </citation>
    <scope>NUCLEOTIDE SEQUENCE</scope>
    <source>
        <strain evidence="1">NBRC 10751</strain>
    </source>
</reference>
<organism evidence="1 2">
    <name type="scientific">Ambrosiozyma monospora</name>
    <name type="common">Yeast</name>
    <name type="synonym">Endomycopsis monosporus</name>
    <dbReference type="NCBI Taxonomy" id="43982"/>
    <lineage>
        <taxon>Eukaryota</taxon>
        <taxon>Fungi</taxon>
        <taxon>Dikarya</taxon>
        <taxon>Ascomycota</taxon>
        <taxon>Saccharomycotina</taxon>
        <taxon>Pichiomycetes</taxon>
        <taxon>Pichiales</taxon>
        <taxon>Pichiaceae</taxon>
        <taxon>Ambrosiozyma</taxon>
    </lineage>
</organism>
<sequence>MNTKNLDQLSLVSMKTEAVECRIKELQMFISTLPSSVESMKLDIKGFETFTIRQDEISFRNLHELKHLDLLGGPYSTLIKYTTDFVNLRSLSLLTVGSETLCKLPPSLESLEIDTRLHFKPMLIVDFWDQFISPPKNLVNLVIFAKGSLELNELDFKEVQFPPYLSFVSIQFQYLKSNFICVGKRPPNLRSFNFSDGPASRDLRSIIVLDYAGDGSMSSIMRHGAGLWFRHEHAGIFEARLQDYLKEEEELYRMHHPEEFESTDEEDEEDEADEEDSDEGDEGEDNEDNEDNDGRKKKRKIA</sequence>
<proteinExistence type="predicted"/>
<name>A0ACB5SVN0_AMBMO</name>
<evidence type="ECO:0000313" key="2">
    <source>
        <dbReference type="Proteomes" id="UP001165064"/>
    </source>
</evidence>
<dbReference type="EMBL" id="BSXS01000761">
    <property type="protein sequence ID" value="GME73802.1"/>
    <property type="molecule type" value="Genomic_DNA"/>
</dbReference>
<comment type="caution">
    <text evidence="1">The sequence shown here is derived from an EMBL/GenBank/DDBJ whole genome shotgun (WGS) entry which is preliminary data.</text>
</comment>
<evidence type="ECO:0000313" key="1">
    <source>
        <dbReference type="EMBL" id="GME73802.1"/>
    </source>
</evidence>
<protein>
    <submittedName>
        <fullName evidence="1">Unnamed protein product</fullName>
    </submittedName>
</protein>